<dbReference type="EMBL" id="JAMTCK010000025">
    <property type="protein sequence ID" value="MCP2170184.1"/>
    <property type="molecule type" value="Genomic_DNA"/>
</dbReference>
<evidence type="ECO:0000256" key="5">
    <source>
        <dbReference type="ARBA" id="ARBA00023136"/>
    </source>
</evidence>
<dbReference type="PIRSF" id="PIRSF006060">
    <property type="entry name" value="AA_transporter"/>
    <property type="match status" value="1"/>
</dbReference>
<feature type="transmembrane region" description="Helical" evidence="6">
    <location>
        <begin position="230"/>
        <end position="253"/>
    </location>
</feature>
<feature type="transmembrane region" description="Helical" evidence="6">
    <location>
        <begin position="45"/>
        <end position="65"/>
    </location>
</feature>
<name>A0AAE3GMX5_9PSEU</name>
<dbReference type="Pfam" id="PF13520">
    <property type="entry name" value="AA_permease_2"/>
    <property type="match status" value="1"/>
</dbReference>
<evidence type="ECO:0000256" key="2">
    <source>
        <dbReference type="ARBA" id="ARBA00022475"/>
    </source>
</evidence>
<dbReference type="GO" id="GO:0022857">
    <property type="term" value="F:transmembrane transporter activity"/>
    <property type="evidence" value="ECO:0007669"/>
    <property type="project" value="InterPro"/>
</dbReference>
<feature type="transmembrane region" description="Helical" evidence="6">
    <location>
        <begin position="273"/>
        <end position="299"/>
    </location>
</feature>
<evidence type="ECO:0000313" key="8">
    <source>
        <dbReference type="Proteomes" id="UP001206128"/>
    </source>
</evidence>
<feature type="transmembrane region" description="Helical" evidence="6">
    <location>
        <begin position="153"/>
        <end position="175"/>
    </location>
</feature>
<dbReference type="GO" id="GO:0005886">
    <property type="term" value="C:plasma membrane"/>
    <property type="evidence" value="ECO:0007669"/>
    <property type="project" value="UniProtKB-SubCell"/>
</dbReference>
<gene>
    <name evidence="7" type="ORF">LX83_007075</name>
</gene>
<feature type="transmembrane region" description="Helical" evidence="6">
    <location>
        <begin position="96"/>
        <end position="121"/>
    </location>
</feature>
<accession>A0AAE3GMX5</accession>
<feature type="transmembrane region" description="Helical" evidence="6">
    <location>
        <begin position="187"/>
        <end position="209"/>
    </location>
</feature>
<evidence type="ECO:0000256" key="6">
    <source>
        <dbReference type="SAM" id="Phobius"/>
    </source>
</evidence>
<evidence type="ECO:0000256" key="1">
    <source>
        <dbReference type="ARBA" id="ARBA00004651"/>
    </source>
</evidence>
<comment type="subcellular location">
    <subcellularLocation>
        <location evidence="1">Cell membrane</location>
        <topology evidence="1">Multi-pass membrane protein</topology>
    </subcellularLocation>
</comment>
<dbReference type="InterPro" id="IPR002293">
    <property type="entry name" value="AA/rel_permease1"/>
</dbReference>
<evidence type="ECO:0000256" key="4">
    <source>
        <dbReference type="ARBA" id="ARBA00022989"/>
    </source>
</evidence>
<dbReference type="RefSeq" id="WP_308204122.1">
    <property type="nucleotide sequence ID" value="NZ_JAMTCK010000025.1"/>
</dbReference>
<dbReference type="AlphaFoldDB" id="A0AAE3GMX5"/>
<keyword evidence="2" id="KW-1003">Cell membrane</keyword>
<organism evidence="7 8">
    <name type="scientific">Goodfellowiella coeruleoviolacea</name>
    <dbReference type="NCBI Taxonomy" id="334858"/>
    <lineage>
        <taxon>Bacteria</taxon>
        <taxon>Bacillati</taxon>
        <taxon>Actinomycetota</taxon>
        <taxon>Actinomycetes</taxon>
        <taxon>Pseudonocardiales</taxon>
        <taxon>Pseudonocardiaceae</taxon>
        <taxon>Goodfellowiella</taxon>
    </lineage>
</organism>
<sequence>MTSVPGNRPAPRLARRLGTSSAVVVGLGSMIGAGVFAAFAPAARVAGSGLLIGLAIAAVVAYCNATSSARLAARYPESGGTYVYGRERLGPFWGYLAGWGFVVGKTASCAAMALTVAAYALPHADRPARAGLAVVVVLALTALNYFGVHKSVWLTKVIVGITLLVLVAVVVASFSGGTASTAHLWPLAGSGAGGVLQSAGLLFFAFAGYARIATLGEEVRDPRRTIPRAIPLALGLTLIVYALVAVAALAALGPTALAAASDPLASAVAAGSWPWLAPVVRVGAAVAALGSLLALVLGVSRTTLAMARDGHLPRVLSAVHPRFRVPHRAEIAVGVAVAILVSVVDLRGAIGFSSFAVLVYYAIANASAWTLHRDEGRPPRFVPVVGLVGCLVLALTLPGAAVLAGALVLALGAATWGVRRLAGARP</sequence>
<protein>
    <submittedName>
        <fullName evidence="7">Basic amino acid/polyamine antiporter, APA family</fullName>
    </submittedName>
</protein>
<feature type="transmembrane region" description="Helical" evidence="6">
    <location>
        <begin position="384"/>
        <end position="411"/>
    </location>
</feature>
<keyword evidence="8" id="KW-1185">Reference proteome</keyword>
<keyword evidence="5 6" id="KW-0472">Membrane</keyword>
<dbReference type="PANTHER" id="PTHR42770:SF7">
    <property type="entry name" value="MEMBRANE PROTEIN"/>
    <property type="match status" value="1"/>
</dbReference>
<dbReference type="Gene3D" id="1.20.1740.10">
    <property type="entry name" value="Amino acid/polyamine transporter I"/>
    <property type="match status" value="1"/>
</dbReference>
<feature type="transmembrane region" description="Helical" evidence="6">
    <location>
        <begin position="21"/>
        <end position="39"/>
    </location>
</feature>
<dbReference type="Proteomes" id="UP001206128">
    <property type="component" value="Unassembled WGS sequence"/>
</dbReference>
<proteinExistence type="predicted"/>
<dbReference type="InterPro" id="IPR050367">
    <property type="entry name" value="APC_superfamily"/>
</dbReference>
<dbReference type="PANTHER" id="PTHR42770">
    <property type="entry name" value="AMINO ACID TRANSPORTER-RELATED"/>
    <property type="match status" value="1"/>
</dbReference>
<reference evidence="7" key="1">
    <citation type="submission" date="2022-06" db="EMBL/GenBank/DDBJ databases">
        <title>Genomic Encyclopedia of Archaeal and Bacterial Type Strains, Phase II (KMG-II): from individual species to whole genera.</title>
        <authorList>
            <person name="Goeker M."/>
        </authorList>
    </citation>
    <scope>NUCLEOTIDE SEQUENCE</scope>
    <source>
        <strain evidence="7">DSM 43935</strain>
    </source>
</reference>
<evidence type="ECO:0000256" key="3">
    <source>
        <dbReference type="ARBA" id="ARBA00022692"/>
    </source>
</evidence>
<comment type="caution">
    <text evidence="7">The sequence shown here is derived from an EMBL/GenBank/DDBJ whole genome shotgun (WGS) entry which is preliminary data.</text>
</comment>
<feature type="transmembrane region" description="Helical" evidence="6">
    <location>
        <begin position="331"/>
        <end position="364"/>
    </location>
</feature>
<evidence type="ECO:0000313" key="7">
    <source>
        <dbReference type="EMBL" id="MCP2170184.1"/>
    </source>
</evidence>
<keyword evidence="3 6" id="KW-0812">Transmembrane</keyword>
<feature type="transmembrane region" description="Helical" evidence="6">
    <location>
        <begin position="127"/>
        <end position="146"/>
    </location>
</feature>
<keyword evidence="4 6" id="KW-1133">Transmembrane helix</keyword>